<dbReference type="InterPro" id="IPR036291">
    <property type="entry name" value="NAD(P)-bd_dom_sf"/>
</dbReference>
<name>A0AAW0IXI9_MYOGA</name>
<evidence type="ECO:0000256" key="30">
    <source>
        <dbReference type="RuleBase" id="RU361277"/>
    </source>
</evidence>
<comment type="catalytic activity">
    <reaction evidence="15">
        <text>10-hydroxydecanoate + NAD(+) = 10-oxodecanoate + NADH + H(+)</text>
        <dbReference type="Rhea" id="RHEA:20880"/>
        <dbReference type="ChEBI" id="CHEBI:11305"/>
        <dbReference type="ChEBI" id="CHEBI:15378"/>
        <dbReference type="ChEBI" id="CHEBI:57540"/>
        <dbReference type="ChEBI" id="CHEBI:57945"/>
        <dbReference type="ChEBI" id="CHEBI:58022"/>
        <dbReference type="EC" id="1.1.1.66"/>
    </reaction>
    <physiologicalReaction direction="left-to-right" evidence="15">
        <dbReference type="Rhea" id="RHEA:20881"/>
    </physiologicalReaction>
</comment>
<evidence type="ECO:0000256" key="24">
    <source>
        <dbReference type="ARBA" id="ARBA00066603"/>
    </source>
</evidence>
<comment type="catalytic activity">
    <reaction evidence="18">
        <text>all-trans-3,4-didehydroretinol + NAD(+) = all-trans-3,4-didehydroretinal + NADH + H(+)</text>
        <dbReference type="Rhea" id="RHEA:55940"/>
        <dbReference type="ChEBI" id="CHEBI:15378"/>
        <dbReference type="ChEBI" id="CHEBI:28537"/>
        <dbReference type="ChEBI" id="CHEBI:57540"/>
        <dbReference type="ChEBI" id="CHEBI:57945"/>
        <dbReference type="ChEBI" id="CHEBI:132246"/>
    </reaction>
    <physiologicalReaction direction="left-to-right" evidence="18">
        <dbReference type="Rhea" id="RHEA:55941"/>
    </physiologicalReaction>
</comment>
<proteinExistence type="inferred from homology"/>
<dbReference type="InterPro" id="IPR013154">
    <property type="entry name" value="ADH-like_N"/>
</dbReference>
<comment type="catalytic activity">
    <reaction evidence="20">
        <text>9-cis-retinol + NAD(+) = 9-cis-retinal + NADH + H(+)</text>
        <dbReference type="Rhea" id="RHEA:42052"/>
        <dbReference type="ChEBI" id="CHEBI:15378"/>
        <dbReference type="ChEBI" id="CHEBI:57540"/>
        <dbReference type="ChEBI" id="CHEBI:57945"/>
        <dbReference type="ChEBI" id="CHEBI:78272"/>
        <dbReference type="ChEBI" id="CHEBI:78273"/>
    </reaction>
    <physiologicalReaction direction="left-to-right" evidence="20">
        <dbReference type="Rhea" id="RHEA:42053"/>
    </physiologicalReaction>
</comment>
<dbReference type="Gene3D" id="3.90.180.10">
    <property type="entry name" value="Medium-chain alcohol dehydrogenases, catalytic domain"/>
    <property type="match status" value="1"/>
</dbReference>
<dbReference type="GO" id="GO:0008270">
    <property type="term" value="F:zinc ion binding"/>
    <property type="evidence" value="ECO:0007669"/>
    <property type="project" value="InterPro"/>
</dbReference>
<dbReference type="PROSITE" id="PS00059">
    <property type="entry name" value="ADH_ZINC"/>
    <property type="match status" value="1"/>
</dbReference>
<evidence type="ECO:0000256" key="9">
    <source>
        <dbReference type="ARBA" id="ARBA00023027"/>
    </source>
</evidence>
<keyword evidence="7 30" id="KW-0862">Zinc</keyword>
<evidence type="ECO:0000256" key="17">
    <source>
        <dbReference type="ARBA" id="ARBA00051706"/>
    </source>
</evidence>
<dbReference type="FunFam" id="3.40.50.720:FF:001857">
    <property type="entry name" value="Alcohol dehydrogenase class 4 mu/sigma chain"/>
    <property type="match status" value="1"/>
</dbReference>
<comment type="catalytic activity">
    <reaction evidence="11">
        <text>all-trans-4-hydroxyretinol + NAD(+) = all-trans-4-hydroxyretinal + NADH + H(+)</text>
        <dbReference type="Rhea" id="RHEA:55936"/>
        <dbReference type="ChEBI" id="CHEBI:15378"/>
        <dbReference type="ChEBI" id="CHEBI:57540"/>
        <dbReference type="ChEBI" id="CHEBI:57945"/>
        <dbReference type="ChEBI" id="CHEBI:132259"/>
        <dbReference type="ChEBI" id="CHEBI:139346"/>
    </reaction>
    <physiologicalReaction direction="left-to-right" evidence="11">
        <dbReference type="Rhea" id="RHEA:55937"/>
    </physiologicalReaction>
</comment>
<dbReference type="FunFam" id="3.90.180.10:FF:000007">
    <property type="entry name" value="Alcohol dehydrogenase 6"/>
    <property type="match status" value="1"/>
</dbReference>
<organism evidence="34 35">
    <name type="scientific">Myodes glareolus</name>
    <name type="common">Bank vole</name>
    <name type="synonym">Clethrionomys glareolus</name>
    <dbReference type="NCBI Taxonomy" id="447135"/>
    <lineage>
        <taxon>Eukaryota</taxon>
        <taxon>Metazoa</taxon>
        <taxon>Chordata</taxon>
        <taxon>Craniata</taxon>
        <taxon>Vertebrata</taxon>
        <taxon>Euteleostomi</taxon>
        <taxon>Mammalia</taxon>
        <taxon>Eutheria</taxon>
        <taxon>Euarchontoglires</taxon>
        <taxon>Glires</taxon>
        <taxon>Rodentia</taxon>
        <taxon>Myomorpha</taxon>
        <taxon>Muroidea</taxon>
        <taxon>Cricetidae</taxon>
        <taxon>Arvicolinae</taxon>
        <taxon>Myodes</taxon>
    </lineage>
</organism>
<dbReference type="EC" id="1.1.1.1" evidence="4"/>
<evidence type="ECO:0000256" key="4">
    <source>
        <dbReference type="ARBA" id="ARBA00013190"/>
    </source>
</evidence>
<dbReference type="EMBL" id="JBBHLL010000081">
    <property type="protein sequence ID" value="KAK7819364.1"/>
    <property type="molecule type" value="Genomic_DNA"/>
</dbReference>
<dbReference type="SUPFAM" id="SSF50129">
    <property type="entry name" value="GroES-like"/>
    <property type="match status" value="1"/>
</dbReference>
<evidence type="ECO:0000256" key="2">
    <source>
        <dbReference type="ARBA" id="ARBA00004496"/>
    </source>
</evidence>
<evidence type="ECO:0000256" key="26">
    <source>
        <dbReference type="ARBA" id="ARBA00067656"/>
    </source>
</evidence>
<dbReference type="Proteomes" id="UP001488838">
    <property type="component" value="Unassembled WGS sequence"/>
</dbReference>
<dbReference type="Pfam" id="PF08240">
    <property type="entry name" value="ADH_N"/>
    <property type="match status" value="1"/>
</dbReference>
<dbReference type="GO" id="GO:0050153">
    <property type="term" value="F:omega-hydroxydecanoate dehydrogenase activity"/>
    <property type="evidence" value="ECO:0007669"/>
    <property type="project" value="UniProtKB-EC"/>
</dbReference>
<comment type="catalytic activity">
    <reaction evidence="21">
        <text>a primary alcohol + NAD(+) = an aldehyde + NADH + H(+)</text>
        <dbReference type="Rhea" id="RHEA:10736"/>
        <dbReference type="ChEBI" id="CHEBI:15378"/>
        <dbReference type="ChEBI" id="CHEBI:15734"/>
        <dbReference type="ChEBI" id="CHEBI:17478"/>
        <dbReference type="ChEBI" id="CHEBI:57540"/>
        <dbReference type="ChEBI" id="CHEBI:57945"/>
        <dbReference type="EC" id="1.1.1.1"/>
    </reaction>
    <physiologicalReaction direction="left-to-right" evidence="21">
        <dbReference type="Rhea" id="RHEA:10737"/>
    </physiologicalReaction>
    <physiologicalReaction direction="right-to-left" evidence="21">
        <dbReference type="Rhea" id="RHEA:10738"/>
    </physiologicalReaction>
</comment>
<dbReference type="EC" id="1.1.1.66" evidence="25"/>
<evidence type="ECO:0000313" key="34">
    <source>
        <dbReference type="EMBL" id="KAK7819364.1"/>
    </source>
</evidence>
<dbReference type="GO" id="GO:0042572">
    <property type="term" value="P:retinol metabolic process"/>
    <property type="evidence" value="ECO:0007669"/>
    <property type="project" value="TreeGrafter"/>
</dbReference>
<evidence type="ECO:0000256" key="22">
    <source>
        <dbReference type="ARBA" id="ARBA00054416"/>
    </source>
</evidence>
<comment type="catalytic activity">
    <reaction evidence="17">
        <text>(E)-hex-2-en-1-ol + NAD(+) = (E)-hex-2-enal + NADH + H(+)</text>
        <dbReference type="Rhea" id="RHEA:60988"/>
        <dbReference type="ChEBI" id="CHEBI:15378"/>
        <dbReference type="ChEBI" id="CHEBI:28913"/>
        <dbReference type="ChEBI" id="CHEBI:57540"/>
        <dbReference type="ChEBI" id="CHEBI:57945"/>
        <dbReference type="ChEBI" id="CHEBI:141205"/>
    </reaction>
    <physiologicalReaction direction="left-to-right" evidence="17">
        <dbReference type="Rhea" id="RHEA:60989"/>
    </physiologicalReaction>
    <physiologicalReaction direction="right-to-left" evidence="17">
        <dbReference type="Rhea" id="RHEA:60990"/>
    </physiologicalReaction>
</comment>
<keyword evidence="8" id="KW-0560">Oxidoreductase</keyword>
<comment type="subcellular location">
    <subcellularLocation>
        <location evidence="2">Cytoplasm</location>
    </subcellularLocation>
</comment>
<dbReference type="PANTHER" id="PTHR43880">
    <property type="entry name" value="ALCOHOL DEHYDROGENASE"/>
    <property type="match status" value="1"/>
</dbReference>
<evidence type="ECO:0000259" key="33">
    <source>
        <dbReference type="Pfam" id="PF08240"/>
    </source>
</evidence>
<dbReference type="PANTHER" id="PTHR43880:SF2">
    <property type="entry name" value="ALL-TRANS-RETINOL DEHYDROGENASE [NAD(+)] ADH7"/>
    <property type="match status" value="1"/>
</dbReference>
<dbReference type="Gene3D" id="3.40.50.720">
    <property type="entry name" value="NAD(P)-binding Rossmann-like Domain"/>
    <property type="match status" value="1"/>
</dbReference>
<evidence type="ECO:0000256" key="3">
    <source>
        <dbReference type="ARBA" id="ARBA00011738"/>
    </source>
</evidence>
<evidence type="ECO:0000256" key="21">
    <source>
        <dbReference type="ARBA" id="ARBA00052388"/>
    </source>
</evidence>
<comment type="catalytic activity">
    <reaction evidence="14">
        <text>16-hydroxyhexadecanoate + NAD(+) = 16-oxohexadecanoate + NADH + H(+)</text>
        <dbReference type="Rhea" id="RHEA:60984"/>
        <dbReference type="ChEBI" id="CHEBI:15378"/>
        <dbReference type="ChEBI" id="CHEBI:55329"/>
        <dbReference type="ChEBI" id="CHEBI:57540"/>
        <dbReference type="ChEBI" id="CHEBI:57945"/>
        <dbReference type="ChEBI" id="CHEBI:144068"/>
    </reaction>
    <physiologicalReaction direction="left-to-right" evidence="14">
        <dbReference type="Rhea" id="RHEA:60985"/>
    </physiologicalReaction>
</comment>
<gene>
    <name evidence="34" type="ORF">U0070_025392</name>
</gene>
<evidence type="ECO:0000256" key="29">
    <source>
        <dbReference type="ARBA" id="ARBA00080157"/>
    </source>
</evidence>
<evidence type="ECO:0000256" key="16">
    <source>
        <dbReference type="ARBA" id="ARBA00051508"/>
    </source>
</evidence>
<evidence type="ECO:0000256" key="8">
    <source>
        <dbReference type="ARBA" id="ARBA00023002"/>
    </source>
</evidence>
<evidence type="ECO:0000313" key="35">
    <source>
        <dbReference type="Proteomes" id="UP001488838"/>
    </source>
</evidence>
<evidence type="ECO:0000259" key="32">
    <source>
        <dbReference type="Pfam" id="PF00107"/>
    </source>
</evidence>
<evidence type="ECO:0000256" key="10">
    <source>
        <dbReference type="ARBA" id="ARBA00050391"/>
    </source>
</evidence>
<evidence type="ECO:0000256" key="25">
    <source>
        <dbReference type="ARBA" id="ARBA00066654"/>
    </source>
</evidence>
<comment type="subunit">
    <text evidence="3">Homodimer.</text>
</comment>
<evidence type="ECO:0000256" key="13">
    <source>
        <dbReference type="ARBA" id="ARBA00050959"/>
    </source>
</evidence>
<evidence type="ECO:0000256" key="28">
    <source>
        <dbReference type="ARBA" id="ARBA00079816"/>
    </source>
</evidence>
<dbReference type="InterPro" id="IPR013149">
    <property type="entry name" value="ADH-like_C"/>
</dbReference>
<comment type="catalytic activity">
    <reaction evidence="10">
        <text>hexan-1-ol + NAD(+) = hexanal + NADH + H(+)</text>
        <dbReference type="Rhea" id="RHEA:60972"/>
        <dbReference type="ChEBI" id="CHEBI:15378"/>
        <dbReference type="ChEBI" id="CHEBI:57540"/>
        <dbReference type="ChEBI" id="CHEBI:57945"/>
        <dbReference type="ChEBI" id="CHEBI:87393"/>
        <dbReference type="ChEBI" id="CHEBI:88528"/>
    </reaction>
    <physiologicalReaction direction="left-to-right" evidence="10">
        <dbReference type="Rhea" id="RHEA:60973"/>
    </physiologicalReaction>
    <physiologicalReaction direction="right-to-left" evidence="10">
        <dbReference type="Rhea" id="RHEA:60974"/>
    </physiologicalReaction>
</comment>
<evidence type="ECO:0000256" key="23">
    <source>
        <dbReference type="ARBA" id="ARBA00060764"/>
    </source>
</evidence>
<dbReference type="GO" id="GO:0005829">
    <property type="term" value="C:cytosol"/>
    <property type="evidence" value="ECO:0007669"/>
    <property type="project" value="TreeGrafter"/>
</dbReference>
<dbReference type="Pfam" id="PF00107">
    <property type="entry name" value="ADH_zinc_N"/>
    <property type="match status" value="1"/>
</dbReference>
<evidence type="ECO:0000256" key="19">
    <source>
        <dbReference type="ARBA" id="ARBA00052272"/>
    </source>
</evidence>
<feature type="domain" description="Alcohol dehydrogenase-like N-terminal" evidence="33">
    <location>
        <begin position="120"/>
        <end position="246"/>
    </location>
</feature>
<comment type="function">
    <text evidence="22">Catalyzes the NAD-dependent oxidation of all-trans-retinol, alcohol, aldehyde and omega-hydroxy fatty acids and their derivatives. Oxidizes preferentially all trans-retinol, all-trans-4-hydroxyretinol, 9-cis-retinol, 2-hexenol, and long chain omega-hydroxy fatty acids such as juniperic acid. In vitro can also catalyze the NADH-dependent reduction of all-trans-retinal and aldehydes and their derivatives. Reduces preferentially all trans-retinal, all-trans-4-oxoretinal and hexanal. Catalyzes in the oxidative direction with higher efficiency. Therefore may participate in retinoid metabolism, fatty acid omega-oxidation, and elimination of cytotoxic aldehydes produced by lipid peroxidation.</text>
</comment>
<keyword evidence="5" id="KW-0963">Cytoplasm</keyword>
<dbReference type="GO" id="GO:0004745">
    <property type="term" value="F:all-trans-retinol dehydrogenase (NAD+) activity"/>
    <property type="evidence" value="ECO:0007669"/>
    <property type="project" value="UniProtKB-EC"/>
</dbReference>
<dbReference type="InterPro" id="IPR011032">
    <property type="entry name" value="GroES-like_sf"/>
</dbReference>
<comment type="cofactor">
    <cofactor evidence="1 30">
        <name>Zn(2+)</name>
        <dbReference type="ChEBI" id="CHEBI:29105"/>
    </cofactor>
</comment>
<dbReference type="GO" id="GO:0042573">
    <property type="term" value="P:retinoic acid metabolic process"/>
    <property type="evidence" value="ECO:0007669"/>
    <property type="project" value="TreeGrafter"/>
</dbReference>
<dbReference type="SUPFAM" id="SSF51735">
    <property type="entry name" value="NAD(P)-binding Rossmann-fold domains"/>
    <property type="match status" value="1"/>
</dbReference>
<comment type="catalytic activity">
    <reaction evidence="16">
        <text>12-hydroxydodecanoate + NAD(+) = 12-oxododecanoate + NADH + H(+)</text>
        <dbReference type="Rhea" id="RHEA:60980"/>
        <dbReference type="ChEBI" id="CHEBI:15378"/>
        <dbReference type="ChEBI" id="CHEBI:36204"/>
        <dbReference type="ChEBI" id="CHEBI:57540"/>
        <dbReference type="ChEBI" id="CHEBI:57945"/>
        <dbReference type="ChEBI" id="CHEBI:144067"/>
    </reaction>
    <physiologicalReaction direction="left-to-right" evidence="16">
        <dbReference type="Rhea" id="RHEA:60981"/>
    </physiologicalReaction>
</comment>
<keyword evidence="9" id="KW-0520">NAD</keyword>
<comment type="catalytic activity">
    <reaction evidence="13">
        <text>all-trans-retinol + NAD(+) = all-trans-retinal + NADH + H(+)</text>
        <dbReference type="Rhea" id="RHEA:21284"/>
        <dbReference type="ChEBI" id="CHEBI:15378"/>
        <dbReference type="ChEBI" id="CHEBI:17336"/>
        <dbReference type="ChEBI" id="CHEBI:17898"/>
        <dbReference type="ChEBI" id="CHEBI:57540"/>
        <dbReference type="ChEBI" id="CHEBI:57945"/>
        <dbReference type="EC" id="1.1.1.105"/>
    </reaction>
    <physiologicalReaction direction="left-to-right" evidence="13">
        <dbReference type="Rhea" id="RHEA:21285"/>
    </physiologicalReaction>
</comment>
<feature type="region of interest" description="Disordered" evidence="31">
    <location>
        <begin position="15"/>
        <end position="37"/>
    </location>
</feature>
<keyword evidence="35" id="KW-1185">Reference proteome</keyword>
<reference evidence="34 35" key="1">
    <citation type="journal article" date="2023" name="bioRxiv">
        <title>Conserved and derived expression patterns and positive selection on dental genes reveal complex evolutionary context of ever-growing rodent molars.</title>
        <authorList>
            <person name="Calamari Z.T."/>
            <person name="Song A."/>
            <person name="Cohen E."/>
            <person name="Akter M."/>
            <person name="Roy R.D."/>
            <person name="Hallikas O."/>
            <person name="Christensen M.M."/>
            <person name="Li P."/>
            <person name="Marangoni P."/>
            <person name="Jernvall J."/>
            <person name="Klein O.D."/>
        </authorList>
    </citation>
    <scope>NUCLEOTIDE SEQUENCE [LARGE SCALE GENOMIC DNA]</scope>
    <source>
        <strain evidence="34">V071</strain>
    </source>
</reference>
<evidence type="ECO:0000256" key="11">
    <source>
        <dbReference type="ARBA" id="ARBA00050689"/>
    </source>
</evidence>
<feature type="non-terminal residue" evidence="34">
    <location>
        <position position="452"/>
    </location>
</feature>
<dbReference type="AlphaFoldDB" id="A0AAW0IXI9"/>
<protein>
    <recommendedName>
        <fullName evidence="26">All-trans-retinol dehydrogenase [NAD(+)] ADH7</fullName>
        <ecNumber evidence="4">1.1.1.1</ecNumber>
        <ecNumber evidence="24">1.1.1.105</ecNumber>
        <ecNumber evidence="25">1.1.1.66</ecNumber>
    </recommendedName>
    <alternativeName>
        <fullName evidence="29">Alcohol dehydrogenase class 4 mu/sigma chain</fullName>
    </alternativeName>
    <alternativeName>
        <fullName evidence="28">Alcohol dehydrogenase class IV mu/sigma chain</fullName>
    </alternativeName>
    <alternativeName>
        <fullName evidence="27">Omega-hydroxydecanoate dehydrogenase ADH7</fullName>
    </alternativeName>
</protein>
<comment type="catalytic activity">
    <reaction evidence="19">
        <text>all-trans-4-oxoretinol + NAD(+) = all-trans-4-oxoretinal + NADH + H(+)</text>
        <dbReference type="Rhea" id="RHEA:60632"/>
        <dbReference type="ChEBI" id="CHEBI:15378"/>
        <dbReference type="ChEBI" id="CHEBI:44597"/>
        <dbReference type="ChEBI" id="CHEBI:57540"/>
        <dbReference type="ChEBI" id="CHEBI:57945"/>
        <dbReference type="ChEBI" id="CHEBI:139347"/>
    </reaction>
    <physiologicalReaction direction="right-to-left" evidence="19">
        <dbReference type="Rhea" id="RHEA:60634"/>
    </physiologicalReaction>
</comment>
<evidence type="ECO:0000256" key="7">
    <source>
        <dbReference type="ARBA" id="ARBA00022833"/>
    </source>
</evidence>
<dbReference type="InterPro" id="IPR002328">
    <property type="entry name" value="ADH_Zn_CS"/>
</dbReference>
<comment type="similarity">
    <text evidence="23">Belongs to the zinc-containing alcohol dehydrogenase family. Class-IV subfamily.</text>
</comment>
<accession>A0AAW0IXI9</accession>
<dbReference type="CDD" id="cd08299">
    <property type="entry name" value="alcohol_DH_class_I_II_IV"/>
    <property type="match status" value="1"/>
</dbReference>
<comment type="catalytic activity">
    <reaction evidence="12">
        <text>(E)-4-hydroxynon-2-en-1-ol + NAD(+) = (E)-4-hydroxynon-2-enal + NADH + H(+)</text>
        <dbReference type="Rhea" id="RHEA:60976"/>
        <dbReference type="ChEBI" id="CHEBI:15378"/>
        <dbReference type="ChEBI" id="CHEBI:57540"/>
        <dbReference type="ChEBI" id="CHEBI:57945"/>
        <dbReference type="ChEBI" id="CHEBI:58968"/>
        <dbReference type="ChEBI" id="CHEBI:142617"/>
    </reaction>
    <physiologicalReaction direction="right-to-left" evidence="12">
        <dbReference type="Rhea" id="RHEA:60978"/>
    </physiologicalReaction>
</comment>
<evidence type="ECO:0000256" key="20">
    <source>
        <dbReference type="ARBA" id="ARBA00052287"/>
    </source>
</evidence>
<evidence type="ECO:0000256" key="31">
    <source>
        <dbReference type="SAM" id="MobiDB-lite"/>
    </source>
</evidence>
<evidence type="ECO:0000256" key="6">
    <source>
        <dbReference type="ARBA" id="ARBA00022723"/>
    </source>
</evidence>
<evidence type="ECO:0000256" key="12">
    <source>
        <dbReference type="ARBA" id="ARBA00050856"/>
    </source>
</evidence>
<dbReference type="GO" id="GO:0006067">
    <property type="term" value="P:ethanol metabolic process"/>
    <property type="evidence" value="ECO:0007669"/>
    <property type="project" value="UniProtKB-ARBA"/>
</dbReference>
<feature type="domain" description="Alcohol dehydrogenase-like C-terminal" evidence="32">
    <location>
        <begin position="288"/>
        <end position="420"/>
    </location>
</feature>
<evidence type="ECO:0000256" key="5">
    <source>
        <dbReference type="ARBA" id="ARBA00022490"/>
    </source>
</evidence>
<keyword evidence="6 30" id="KW-0479">Metal-binding</keyword>
<evidence type="ECO:0000256" key="14">
    <source>
        <dbReference type="ARBA" id="ARBA00051211"/>
    </source>
</evidence>
<evidence type="ECO:0000256" key="18">
    <source>
        <dbReference type="ARBA" id="ARBA00051720"/>
    </source>
</evidence>
<evidence type="ECO:0000256" key="1">
    <source>
        <dbReference type="ARBA" id="ARBA00001947"/>
    </source>
</evidence>
<evidence type="ECO:0000256" key="15">
    <source>
        <dbReference type="ARBA" id="ARBA00051238"/>
    </source>
</evidence>
<comment type="caution">
    <text evidence="34">The sequence shown here is derived from an EMBL/GenBank/DDBJ whole genome shotgun (WGS) entry which is preliminary data.</text>
</comment>
<evidence type="ECO:0000256" key="27">
    <source>
        <dbReference type="ARBA" id="ARBA00079085"/>
    </source>
</evidence>
<dbReference type="EC" id="1.1.1.105" evidence="24"/>
<sequence>MLDLPSAISTAALGAGIQHPAEDKPPTSEQGWDASTAPPLACLIPTGPATAEEAVIAYWQVESSLETVVGQCDNQPLPKMGHTLDSLLSKGKVIKCKAAVLWGMNQPFSIEEIEVAPPKAKEVRVKILATGICRTDDHVIKGAMVSKFPVIVGHEAVGVVESVGEGVTTVRPGDQIIPLFLPQCRECNACRNPEGNLCIWSDLTGRGVLADGTTRFTCKGKPVQHFMNTSTFSEYTVLDESSVAKIDGAAPPERACLIGCGFSTGYGAAVKTAKVSPGSTCAVFGLGGVGLSVIMGCKAAGASRIIGIDINKDKFQKALAVGATECISPKDSTKPISEVLSDMTGNTVQYTFEVIGRLETMVDALSSCHMNYGTSVVVGAPPSAKMLSYDPMLLFTGRTWKGCVFGGWKSRDDVPKLVTELLEKKFDLDQLVTHTLPFKNINEGFELLYSGQ</sequence>